<dbReference type="RefSeq" id="XP_007508047.1">
    <property type="nucleotide sequence ID" value="XM_007507985.1"/>
</dbReference>
<evidence type="ECO:0000313" key="2">
    <source>
        <dbReference type="EMBL" id="CCO20766.1"/>
    </source>
</evidence>
<keyword evidence="2" id="KW-0808">Transferase</keyword>
<organism evidence="2 3">
    <name type="scientific">Bathycoccus prasinos</name>
    <dbReference type="NCBI Taxonomy" id="41875"/>
    <lineage>
        <taxon>Eukaryota</taxon>
        <taxon>Viridiplantae</taxon>
        <taxon>Chlorophyta</taxon>
        <taxon>Mamiellophyceae</taxon>
        <taxon>Mamiellales</taxon>
        <taxon>Bathycoccaceae</taxon>
        <taxon>Bathycoccus</taxon>
    </lineage>
</organism>
<feature type="domain" description="Methyltransferase" evidence="1">
    <location>
        <begin position="95"/>
        <end position="316"/>
    </location>
</feature>
<accession>K8ERU8</accession>
<dbReference type="GO" id="GO:0032259">
    <property type="term" value="P:methylation"/>
    <property type="evidence" value="ECO:0007669"/>
    <property type="project" value="UniProtKB-KW"/>
</dbReference>
<keyword evidence="3" id="KW-1185">Reference proteome</keyword>
<dbReference type="Proteomes" id="UP000198341">
    <property type="component" value="Chromosome 19"/>
</dbReference>
<dbReference type="GeneID" id="19010690"/>
<dbReference type="OrthoDB" id="2011676at2759"/>
<name>K8ERU8_9CHLO</name>
<proteinExistence type="predicted"/>
<dbReference type="STRING" id="41875.K8ERU8"/>
<dbReference type="EMBL" id="FO082260">
    <property type="protein sequence ID" value="CCO20766.1"/>
    <property type="molecule type" value="Genomic_DNA"/>
</dbReference>
<dbReference type="InterPro" id="IPR025714">
    <property type="entry name" value="Methyltranfer_dom"/>
</dbReference>
<dbReference type="PANTHER" id="PTHR32026">
    <property type="entry name" value="METHYLTRANSFERASE-LIKE PROTEIN 24"/>
    <property type="match status" value="1"/>
</dbReference>
<gene>
    <name evidence="2" type="ordered locus">Bathy19g00540</name>
</gene>
<dbReference type="KEGG" id="bpg:Bathy19g00540"/>
<dbReference type="InterPro" id="IPR026913">
    <property type="entry name" value="METTL24"/>
</dbReference>
<evidence type="ECO:0000259" key="1">
    <source>
        <dbReference type="Pfam" id="PF13383"/>
    </source>
</evidence>
<protein>
    <submittedName>
        <fullName evidence="2">Methyltransferase</fullName>
    </submittedName>
</protein>
<sequence>MRRYKNLVSNLRKRSKSNLFLRTLTVSLVFALCLIQASRKSCEIVNEKYTSGKASKTSSINVPTFKGFSLCSPSLEYDYQERLQRGKEARKHIETVGETSPNLFWYAVEPTWSCSTEIRVGGLGDGGKYLCGYDFSRQKAFDQDCVIYSFGSAGRDDFENFLSSNTGCKIHIFDPTPRIRKQMTIRARKYGAQFHSIGLGGFDRNFNKVGIWQSDLKESSLKIFTLPEIMENLNHTRVDILKVDIEGSEYDAFEVILENCTLDIEIILIELHVLGSNSRDQIFKLISSLERCRYRMFHKEPNYQGCHGTKCVELAFTNFDCKYESPHEIIKMNHERDLAERRSSLIGYLKNGKKRHHNPRLFWDFYEPDSVCKSLRRIGGFTPGGLYTCAMSKKCHVLLFGDFHEIHEDFSQQCIGVERKSISEIFSLTSRSTPSRYSLAAVRFEDKNNPEIEVYRNLAGIVSRSCENLPDQISVEIHWIFGTNSSKEVSGHEDILIELFTSLERCNFSIFHKEPNLLSGRGHRYLMYGWIKHEKLLSDWAT</sequence>
<dbReference type="Gene3D" id="3.40.50.150">
    <property type="entry name" value="Vaccinia Virus protein VP39"/>
    <property type="match status" value="1"/>
</dbReference>
<dbReference type="AlphaFoldDB" id="K8ERU8"/>
<dbReference type="GO" id="GO:0008168">
    <property type="term" value="F:methyltransferase activity"/>
    <property type="evidence" value="ECO:0007669"/>
    <property type="project" value="UniProtKB-KW"/>
</dbReference>
<reference evidence="2 3" key="1">
    <citation type="submission" date="2011-10" db="EMBL/GenBank/DDBJ databases">
        <authorList>
            <person name="Genoscope - CEA"/>
        </authorList>
    </citation>
    <scope>NUCLEOTIDE SEQUENCE [LARGE SCALE GENOMIC DNA]</scope>
    <source>
        <strain evidence="2 3">RCC 1105</strain>
    </source>
</reference>
<dbReference type="InterPro" id="IPR029063">
    <property type="entry name" value="SAM-dependent_MTases_sf"/>
</dbReference>
<dbReference type="SUPFAM" id="SSF53335">
    <property type="entry name" value="S-adenosyl-L-methionine-dependent methyltransferases"/>
    <property type="match status" value="1"/>
</dbReference>
<keyword evidence="2" id="KW-0489">Methyltransferase</keyword>
<dbReference type="Pfam" id="PF13383">
    <property type="entry name" value="Methyltransf_22"/>
    <property type="match status" value="1"/>
</dbReference>
<evidence type="ECO:0000313" key="3">
    <source>
        <dbReference type="Proteomes" id="UP000198341"/>
    </source>
</evidence>
<dbReference type="eggNOG" id="ENOG502QRD5">
    <property type="taxonomic scope" value="Eukaryota"/>
</dbReference>